<keyword evidence="1" id="KW-1185">Reference proteome</keyword>
<evidence type="ECO:0000313" key="1">
    <source>
        <dbReference type="Proteomes" id="UP000887572"/>
    </source>
</evidence>
<accession>A0A914GR21</accession>
<sequence>MGENKALSTAERRKQQKMDEEWVQVGAAGLEQAVIEKKALFPNVPWPSVDWFNVGGSETDRLIGLDVRVIRGKKLVPSSNFKC</sequence>
<evidence type="ECO:0000313" key="2">
    <source>
        <dbReference type="WBParaSite" id="Gr19_v10_g10399.t1"/>
    </source>
</evidence>
<organism evidence="1 2">
    <name type="scientific">Globodera rostochiensis</name>
    <name type="common">Golden nematode worm</name>
    <name type="synonym">Heterodera rostochiensis</name>
    <dbReference type="NCBI Taxonomy" id="31243"/>
    <lineage>
        <taxon>Eukaryota</taxon>
        <taxon>Metazoa</taxon>
        <taxon>Ecdysozoa</taxon>
        <taxon>Nematoda</taxon>
        <taxon>Chromadorea</taxon>
        <taxon>Rhabditida</taxon>
        <taxon>Tylenchina</taxon>
        <taxon>Tylenchomorpha</taxon>
        <taxon>Tylenchoidea</taxon>
        <taxon>Heteroderidae</taxon>
        <taxon>Heteroderinae</taxon>
        <taxon>Globodera</taxon>
    </lineage>
</organism>
<dbReference type="WBParaSite" id="Gr19_v10_g10399.t1">
    <property type="protein sequence ID" value="Gr19_v10_g10399.t1"/>
    <property type="gene ID" value="Gr19_v10_g10399"/>
</dbReference>
<protein>
    <submittedName>
        <fullName evidence="2">Uncharacterized protein</fullName>
    </submittedName>
</protein>
<dbReference type="AlphaFoldDB" id="A0A914GR21"/>
<proteinExistence type="predicted"/>
<dbReference type="Proteomes" id="UP000887572">
    <property type="component" value="Unplaced"/>
</dbReference>
<reference evidence="2" key="1">
    <citation type="submission" date="2022-11" db="UniProtKB">
        <authorList>
            <consortium name="WormBaseParasite"/>
        </authorList>
    </citation>
    <scope>IDENTIFICATION</scope>
</reference>
<name>A0A914GR21_GLORO</name>